<organism evidence="1 2">
    <name type="scientific">Persea americana</name>
    <name type="common">Avocado</name>
    <dbReference type="NCBI Taxonomy" id="3435"/>
    <lineage>
        <taxon>Eukaryota</taxon>
        <taxon>Viridiplantae</taxon>
        <taxon>Streptophyta</taxon>
        <taxon>Embryophyta</taxon>
        <taxon>Tracheophyta</taxon>
        <taxon>Spermatophyta</taxon>
        <taxon>Magnoliopsida</taxon>
        <taxon>Magnoliidae</taxon>
        <taxon>Laurales</taxon>
        <taxon>Lauraceae</taxon>
        <taxon>Persea</taxon>
    </lineage>
</organism>
<dbReference type="Proteomes" id="UP001234297">
    <property type="component" value="Chromosome 12"/>
</dbReference>
<reference evidence="1 2" key="1">
    <citation type="journal article" date="2022" name="Hortic Res">
        <title>A haplotype resolved chromosomal level avocado genome allows analysis of novel avocado genes.</title>
        <authorList>
            <person name="Nath O."/>
            <person name="Fletcher S.J."/>
            <person name="Hayward A."/>
            <person name="Shaw L.M."/>
            <person name="Masouleh A.K."/>
            <person name="Furtado A."/>
            <person name="Henry R.J."/>
            <person name="Mitter N."/>
        </authorList>
    </citation>
    <scope>NUCLEOTIDE SEQUENCE [LARGE SCALE GENOMIC DNA]</scope>
    <source>
        <strain evidence="2">cv. Hass</strain>
    </source>
</reference>
<name>A0ACC2K2E8_PERAE</name>
<evidence type="ECO:0000313" key="2">
    <source>
        <dbReference type="Proteomes" id="UP001234297"/>
    </source>
</evidence>
<sequence>MGRREQKMGPKEMESLILYTCKEKRTERDPWERFLILVDTACSEAEAEPFPLPHPTPTNQQGETKKEEEEKSMAKKKGDDEQDMGHIKKGKKEKGKEIMDINPSKTMPMIMEKKMNDPELAPLSCGGLVDLHRMMVFKKDTRLFHVCEKRLRKTDVDRHQNRLLLPTEDARGRLVPAFGLSLEDEMGILQTPGIKAVGLDPMRREWKLNWKYWTKYHVLDGEWKNLVEFNGLQAGLHTVLVSAFCYREGNEKQICFVIDTRSCSGYATSSSQEDHAIRVNNNNKNKKKKKTS</sequence>
<comment type="caution">
    <text evidence="1">The sequence shown here is derived from an EMBL/GenBank/DDBJ whole genome shotgun (WGS) entry which is preliminary data.</text>
</comment>
<proteinExistence type="predicted"/>
<gene>
    <name evidence="1" type="ORF">MRB53_034612</name>
</gene>
<dbReference type="EMBL" id="CM056820">
    <property type="protein sequence ID" value="KAJ8615240.1"/>
    <property type="molecule type" value="Genomic_DNA"/>
</dbReference>
<keyword evidence="2" id="KW-1185">Reference proteome</keyword>
<evidence type="ECO:0000313" key="1">
    <source>
        <dbReference type="EMBL" id="KAJ8615240.1"/>
    </source>
</evidence>
<protein>
    <submittedName>
        <fullName evidence="1">Uncharacterized protein</fullName>
    </submittedName>
</protein>
<accession>A0ACC2K2E8</accession>